<protein>
    <submittedName>
        <fullName evidence="2">Uncharacterized protein</fullName>
    </submittedName>
</protein>
<feature type="region of interest" description="Disordered" evidence="1">
    <location>
        <begin position="79"/>
        <end position="131"/>
    </location>
</feature>
<dbReference type="EMBL" id="BGPR01008846">
    <property type="protein sequence ID" value="GBN36463.1"/>
    <property type="molecule type" value="Genomic_DNA"/>
</dbReference>
<reference evidence="2 3" key="1">
    <citation type="journal article" date="2019" name="Sci. Rep.">
        <title>Orb-weaving spider Araneus ventricosus genome elucidates the spidroin gene catalogue.</title>
        <authorList>
            <person name="Kono N."/>
            <person name="Nakamura H."/>
            <person name="Ohtoshi R."/>
            <person name="Moran D.A.P."/>
            <person name="Shinohara A."/>
            <person name="Yoshida Y."/>
            <person name="Fujiwara M."/>
            <person name="Mori M."/>
            <person name="Tomita M."/>
            <person name="Arakawa K."/>
        </authorList>
    </citation>
    <scope>NUCLEOTIDE SEQUENCE [LARGE SCALE GENOMIC DNA]</scope>
</reference>
<evidence type="ECO:0000256" key="1">
    <source>
        <dbReference type="SAM" id="MobiDB-lite"/>
    </source>
</evidence>
<dbReference type="Proteomes" id="UP000499080">
    <property type="component" value="Unassembled WGS sequence"/>
</dbReference>
<sequence>MLKEEWVSIDEDIPVAATLTDLEIFQAVCEQDRTINVDDSDGDECAEENPPPNVKMRQAHDILKRVGRHKRSYHQPAIAFGVNEERLPRQQSETEVGVLTAPRNPVEGGTSLHRSGDDSNPHHRYTLRGSETPLTYPAAFYLRTRDTPRGSKVRKKVRVI</sequence>
<proteinExistence type="predicted"/>
<gene>
    <name evidence="2" type="ORF">AVEN_116495_1</name>
</gene>
<dbReference type="AlphaFoldDB" id="A0A4Y2NBZ9"/>
<evidence type="ECO:0000313" key="2">
    <source>
        <dbReference type="EMBL" id="GBN36463.1"/>
    </source>
</evidence>
<comment type="caution">
    <text evidence="2">The sequence shown here is derived from an EMBL/GenBank/DDBJ whole genome shotgun (WGS) entry which is preliminary data.</text>
</comment>
<keyword evidence="3" id="KW-1185">Reference proteome</keyword>
<name>A0A4Y2NBZ9_ARAVE</name>
<organism evidence="2 3">
    <name type="scientific">Araneus ventricosus</name>
    <name type="common">Orbweaver spider</name>
    <name type="synonym">Epeira ventricosa</name>
    <dbReference type="NCBI Taxonomy" id="182803"/>
    <lineage>
        <taxon>Eukaryota</taxon>
        <taxon>Metazoa</taxon>
        <taxon>Ecdysozoa</taxon>
        <taxon>Arthropoda</taxon>
        <taxon>Chelicerata</taxon>
        <taxon>Arachnida</taxon>
        <taxon>Araneae</taxon>
        <taxon>Araneomorphae</taxon>
        <taxon>Entelegynae</taxon>
        <taxon>Araneoidea</taxon>
        <taxon>Araneidae</taxon>
        <taxon>Araneus</taxon>
    </lineage>
</organism>
<evidence type="ECO:0000313" key="3">
    <source>
        <dbReference type="Proteomes" id="UP000499080"/>
    </source>
</evidence>
<accession>A0A4Y2NBZ9</accession>